<dbReference type="Proteomes" id="UP001163046">
    <property type="component" value="Unassembled WGS sequence"/>
</dbReference>
<evidence type="ECO:0000256" key="1">
    <source>
        <dbReference type="SAM" id="SignalP"/>
    </source>
</evidence>
<dbReference type="EMBL" id="MU827795">
    <property type="protein sequence ID" value="KAJ7328648.1"/>
    <property type="molecule type" value="Genomic_DNA"/>
</dbReference>
<keyword evidence="3" id="KW-1185">Reference proteome</keyword>
<comment type="caution">
    <text evidence="2">The sequence shown here is derived from an EMBL/GenBank/DDBJ whole genome shotgun (WGS) entry which is preliminary data.</text>
</comment>
<feature type="signal peptide" evidence="1">
    <location>
        <begin position="1"/>
        <end position="23"/>
    </location>
</feature>
<dbReference type="InterPro" id="IPR001981">
    <property type="entry name" value="Colipase"/>
</dbReference>
<dbReference type="GO" id="GO:0005576">
    <property type="term" value="C:extracellular region"/>
    <property type="evidence" value="ECO:0007669"/>
    <property type="project" value="InterPro"/>
</dbReference>
<dbReference type="GO" id="GO:0008047">
    <property type="term" value="F:enzyme activator activity"/>
    <property type="evidence" value="ECO:0007669"/>
    <property type="project" value="InterPro"/>
</dbReference>
<feature type="chain" id="PRO_5040979064" evidence="1">
    <location>
        <begin position="24"/>
        <end position="112"/>
    </location>
</feature>
<gene>
    <name evidence="2" type="ORF">OS493_023919</name>
</gene>
<dbReference type="PANTHER" id="PTHR10041">
    <property type="entry name" value="COLIPASE"/>
    <property type="match status" value="1"/>
</dbReference>
<evidence type="ECO:0000313" key="3">
    <source>
        <dbReference type="Proteomes" id="UP001163046"/>
    </source>
</evidence>
<proteinExistence type="predicted"/>
<dbReference type="GO" id="GO:0007586">
    <property type="term" value="P:digestion"/>
    <property type="evidence" value="ECO:0007669"/>
    <property type="project" value="InterPro"/>
</dbReference>
<reference evidence="2" key="1">
    <citation type="submission" date="2023-01" db="EMBL/GenBank/DDBJ databases">
        <title>Genome assembly of the deep-sea coral Lophelia pertusa.</title>
        <authorList>
            <person name="Herrera S."/>
            <person name="Cordes E."/>
        </authorList>
    </citation>
    <scope>NUCLEOTIDE SEQUENCE</scope>
    <source>
        <strain evidence="2">USNM1676648</strain>
        <tissue evidence="2">Polyp</tissue>
    </source>
</reference>
<organism evidence="2 3">
    <name type="scientific">Desmophyllum pertusum</name>
    <dbReference type="NCBI Taxonomy" id="174260"/>
    <lineage>
        <taxon>Eukaryota</taxon>
        <taxon>Metazoa</taxon>
        <taxon>Cnidaria</taxon>
        <taxon>Anthozoa</taxon>
        <taxon>Hexacorallia</taxon>
        <taxon>Scleractinia</taxon>
        <taxon>Caryophylliina</taxon>
        <taxon>Caryophylliidae</taxon>
        <taxon>Desmophyllum</taxon>
    </lineage>
</organism>
<dbReference type="OrthoDB" id="5960595at2759"/>
<evidence type="ECO:0000313" key="2">
    <source>
        <dbReference type="EMBL" id="KAJ7328648.1"/>
    </source>
</evidence>
<sequence length="112" mass="13609">MYITWYLIAHLIFLSVILQYQQAHSYPKRKCRNWNECKKDECCIRYSSTKGYCKRRPQKGHRCKPVLLPGLRDCPCDEGLTCARYKTTRWGLKKHRCERLRFDEDEKEQRYA</sequence>
<protein>
    <submittedName>
        <fullName evidence="2">Uncharacterized protein</fullName>
    </submittedName>
</protein>
<dbReference type="PANTHER" id="PTHR10041:SF5">
    <property type="entry name" value="LEUCINE-RICH COLIPASE-LIKE PROTEIN 1"/>
    <property type="match status" value="1"/>
</dbReference>
<dbReference type="GO" id="GO:0016042">
    <property type="term" value="P:lipid catabolic process"/>
    <property type="evidence" value="ECO:0007669"/>
    <property type="project" value="InterPro"/>
</dbReference>
<keyword evidence="1" id="KW-0732">Signal</keyword>
<accession>A0A9W9YAD4</accession>
<name>A0A9W9YAD4_9CNID</name>
<dbReference type="Gene3D" id="2.10.80.10">
    <property type="entry name" value="Lipase, subunit A"/>
    <property type="match status" value="1"/>
</dbReference>
<dbReference type="AlphaFoldDB" id="A0A9W9YAD4"/>